<sequence length="93" mass="10262">MLLAAIKNVLSLYANVTILQNPYISANSVVVENDKRATDDYCGKAHNLVLPLYSDDGPSTVHAVLVGHNFRERLRIVHAEAYSLAFFDVMPSS</sequence>
<reference evidence="2" key="1">
    <citation type="submission" date="2022-11" db="UniProtKB">
        <authorList>
            <consortium name="WormBaseParasite"/>
        </authorList>
    </citation>
    <scope>IDENTIFICATION</scope>
</reference>
<accession>A0A915KNK4</accession>
<dbReference type="Proteomes" id="UP000887565">
    <property type="component" value="Unplaced"/>
</dbReference>
<keyword evidence="1" id="KW-1185">Reference proteome</keyword>
<proteinExistence type="predicted"/>
<organism evidence="1 2">
    <name type="scientific">Romanomermis culicivorax</name>
    <name type="common">Nematode worm</name>
    <dbReference type="NCBI Taxonomy" id="13658"/>
    <lineage>
        <taxon>Eukaryota</taxon>
        <taxon>Metazoa</taxon>
        <taxon>Ecdysozoa</taxon>
        <taxon>Nematoda</taxon>
        <taxon>Enoplea</taxon>
        <taxon>Dorylaimia</taxon>
        <taxon>Mermithida</taxon>
        <taxon>Mermithoidea</taxon>
        <taxon>Mermithidae</taxon>
        <taxon>Romanomermis</taxon>
    </lineage>
</organism>
<dbReference type="AlphaFoldDB" id="A0A915KNK4"/>
<evidence type="ECO:0000313" key="1">
    <source>
        <dbReference type="Proteomes" id="UP000887565"/>
    </source>
</evidence>
<dbReference type="WBParaSite" id="nRc.2.0.1.t39630-RA">
    <property type="protein sequence ID" value="nRc.2.0.1.t39630-RA"/>
    <property type="gene ID" value="nRc.2.0.1.g39630"/>
</dbReference>
<evidence type="ECO:0000313" key="2">
    <source>
        <dbReference type="WBParaSite" id="nRc.2.0.1.t39630-RA"/>
    </source>
</evidence>
<name>A0A915KNK4_ROMCU</name>
<protein>
    <submittedName>
        <fullName evidence="2">Uncharacterized protein</fullName>
    </submittedName>
</protein>